<dbReference type="GO" id="GO:0006355">
    <property type="term" value="P:regulation of DNA-templated transcription"/>
    <property type="evidence" value="ECO:0007669"/>
    <property type="project" value="InterPro"/>
</dbReference>
<dbReference type="Gene3D" id="1.10.10.10">
    <property type="entry name" value="Winged helix-like DNA-binding domain superfamily/Winged helix DNA-binding domain"/>
    <property type="match status" value="1"/>
</dbReference>
<dbReference type="PROSITE" id="PS51755">
    <property type="entry name" value="OMPR_PHOB"/>
    <property type="match status" value="1"/>
</dbReference>
<dbReference type="GO" id="GO:0009231">
    <property type="term" value="P:riboflavin biosynthetic process"/>
    <property type="evidence" value="ECO:0007669"/>
    <property type="project" value="InterPro"/>
</dbReference>
<dbReference type="EC" id="2.7.1.26" evidence="1"/>
<evidence type="ECO:0000256" key="2">
    <source>
        <dbReference type="ARBA" id="ARBA00022630"/>
    </source>
</evidence>
<evidence type="ECO:0000313" key="11">
    <source>
        <dbReference type="EMBL" id="KGF55669.1"/>
    </source>
</evidence>
<dbReference type="Pfam" id="PF01687">
    <property type="entry name" value="Flavokinase"/>
    <property type="match status" value="1"/>
</dbReference>
<evidence type="ECO:0000256" key="3">
    <source>
        <dbReference type="ARBA" id="ARBA00022643"/>
    </source>
</evidence>
<reference evidence="11 12" key="1">
    <citation type="submission" date="2011-08" db="EMBL/GenBank/DDBJ databases">
        <title>The Genome Sequence of Clostridium orbiscindens 1_3_50AFAA.</title>
        <authorList>
            <consortium name="The Broad Institute Genome Sequencing Platform"/>
            <person name="Earl A."/>
            <person name="Ward D."/>
            <person name="Feldgarden M."/>
            <person name="Gevers D."/>
            <person name="Daigneault M."/>
            <person name="Strauss J."/>
            <person name="Allen-Vercoe E."/>
            <person name="Young S.K."/>
            <person name="Zeng Q."/>
            <person name="Gargeya S."/>
            <person name="Fitzgerald M."/>
            <person name="Haas B."/>
            <person name="Abouelleil A."/>
            <person name="Alvarado L."/>
            <person name="Arachchi H.M."/>
            <person name="Berlin A."/>
            <person name="Brown A."/>
            <person name="Chapman S.B."/>
            <person name="Chen Z."/>
            <person name="Dunbar C."/>
            <person name="Freedman E."/>
            <person name="Gearin G."/>
            <person name="Gellesch M."/>
            <person name="Goldberg J."/>
            <person name="Griggs A."/>
            <person name="Gujja S."/>
            <person name="Heiman D."/>
            <person name="Howarth C."/>
            <person name="Larson L."/>
            <person name="Lui A."/>
            <person name="MacDonald P.J.P."/>
            <person name="Montmayeur A."/>
            <person name="Murphy C."/>
            <person name="Neiman D."/>
            <person name="Pearson M."/>
            <person name="Priest M."/>
            <person name="Roberts A."/>
            <person name="Saif S."/>
            <person name="Shea T."/>
            <person name="Shenoy N."/>
            <person name="Sisk P."/>
            <person name="Stolte C."/>
            <person name="Sykes S."/>
            <person name="Wortman J."/>
            <person name="Nusbaum C."/>
            <person name="Birren B."/>
        </authorList>
    </citation>
    <scope>NUCLEOTIDE SEQUENCE [LARGE SCALE GENOMIC DNA]</scope>
    <source>
        <strain evidence="11 12">1_3_50AFAA</strain>
    </source>
</reference>
<dbReference type="GO" id="GO:0003677">
    <property type="term" value="F:DNA binding"/>
    <property type="evidence" value="ECO:0007669"/>
    <property type="project" value="UniProtKB-UniRule"/>
</dbReference>
<keyword evidence="12" id="KW-1185">Reference proteome</keyword>
<dbReference type="HOGENOM" id="CLU_1198518_0_0_9"/>
<dbReference type="Proteomes" id="UP000029585">
    <property type="component" value="Unassembled WGS sequence"/>
</dbReference>
<keyword evidence="4" id="KW-0808">Transferase</keyword>
<dbReference type="SUPFAM" id="SSF82114">
    <property type="entry name" value="Riboflavin kinase-like"/>
    <property type="match status" value="1"/>
</dbReference>
<dbReference type="InterPro" id="IPR023465">
    <property type="entry name" value="Riboflavin_kinase_dom_sf"/>
</dbReference>
<dbReference type="RefSeq" id="WP_044940490.1">
    <property type="nucleotide sequence ID" value="NZ_KN174162.1"/>
</dbReference>
<dbReference type="InterPro" id="IPR036388">
    <property type="entry name" value="WH-like_DNA-bd_sf"/>
</dbReference>
<evidence type="ECO:0000256" key="1">
    <source>
        <dbReference type="ARBA" id="ARBA00012105"/>
    </source>
</evidence>
<dbReference type="SMART" id="SM00904">
    <property type="entry name" value="Flavokinase"/>
    <property type="match status" value="1"/>
</dbReference>
<name>A0A096DDQ3_FLAPL</name>
<dbReference type="SUPFAM" id="SSF46894">
    <property type="entry name" value="C-terminal effector domain of the bipartite response regulators"/>
    <property type="match status" value="1"/>
</dbReference>
<dbReference type="GO" id="GO:0000160">
    <property type="term" value="P:phosphorelay signal transduction system"/>
    <property type="evidence" value="ECO:0007669"/>
    <property type="project" value="InterPro"/>
</dbReference>
<organism evidence="11 12">
    <name type="scientific">Flavonifractor plautii 1_3_50AFAA</name>
    <dbReference type="NCBI Taxonomy" id="742738"/>
    <lineage>
        <taxon>Bacteria</taxon>
        <taxon>Bacillati</taxon>
        <taxon>Bacillota</taxon>
        <taxon>Clostridia</taxon>
        <taxon>Eubacteriales</taxon>
        <taxon>Oscillospiraceae</taxon>
        <taxon>Flavonifractor</taxon>
    </lineage>
</organism>
<dbReference type="GO" id="GO:0005524">
    <property type="term" value="F:ATP binding"/>
    <property type="evidence" value="ECO:0007669"/>
    <property type="project" value="UniProtKB-KW"/>
</dbReference>
<keyword evidence="3" id="KW-0288">FMN</keyword>
<evidence type="ECO:0000256" key="6">
    <source>
        <dbReference type="ARBA" id="ARBA00022840"/>
    </source>
</evidence>
<evidence type="ECO:0000313" key="12">
    <source>
        <dbReference type="Proteomes" id="UP000029585"/>
    </source>
</evidence>
<evidence type="ECO:0000256" key="9">
    <source>
        <dbReference type="PROSITE-ProRule" id="PRU01091"/>
    </source>
</evidence>
<dbReference type="SMART" id="SM00862">
    <property type="entry name" value="Trans_reg_C"/>
    <property type="match status" value="1"/>
</dbReference>
<dbReference type="AlphaFoldDB" id="A0A096DDQ3"/>
<comment type="caution">
    <text evidence="11">The sequence shown here is derived from an EMBL/GenBank/DDBJ whole genome shotgun (WGS) entry which is preliminary data.</text>
</comment>
<evidence type="ECO:0000256" key="7">
    <source>
        <dbReference type="ARBA" id="ARBA00023125"/>
    </source>
</evidence>
<proteinExistence type="predicted"/>
<keyword evidence="7 9" id="KW-0238">DNA-binding</keyword>
<keyword evidence="5" id="KW-0547">Nucleotide-binding</keyword>
<gene>
    <name evidence="11" type="ORF">HMPREF9460_01747</name>
</gene>
<dbReference type="GO" id="GO:0008531">
    <property type="term" value="F:riboflavin kinase activity"/>
    <property type="evidence" value="ECO:0007669"/>
    <property type="project" value="UniProtKB-EC"/>
</dbReference>
<accession>A0A096DDQ3</accession>
<dbReference type="EMBL" id="ADLO01000055">
    <property type="protein sequence ID" value="KGF55669.1"/>
    <property type="molecule type" value="Genomic_DNA"/>
</dbReference>
<comment type="catalytic activity">
    <reaction evidence="8">
        <text>riboflavin + ATP = FMN + ADP + H(+)</text>
        <dbReference type="Rhea" id="RHEA:14357"/>
        <dbReference type="ChEBI" id="CHEBI:15378"/>
        <dbReference type="ChEBI" id="CHEBI:30616"/>
        <dbReference type="ChEBI" id="CHEBI:57986"/>
        <dbReference type="ChEBI" id="CHEBI:58210"/>
        <dbReference type="ChEBI" id="CHEBI:456216"/>
        <dbReference type="EC" id="2.7.1.26"/>
    </reaction>
</comment>
<evidence type="ECO:0000256" key="4">
    <source>
        <dbReference type="ARBA" id="ARBA00022679"/>
    </source>
</evidence>
<dbReference type="Gene3D" id="2.40.30.30">
    <property type="entry name" value="Riboflavin kinase-like"/>
    <property type="match status" value="1"/>
</dbReference>
<dbReference type="PATRIC" id="fig|742738.3.peg.1793"/>
<dbReference type="InterPro" id="IPR016032">
    <property type="entry name" value="Sig_transdc_resp-reg_C-effctor"/>
</dbReference>
<evidence type="ECO:0000256" key="5">
    <source>
        <dbReference type="ARBA" id="ARBA00022741"/>
    </source>
</evidence>
<dbReference type="CDD" id="cd00383">
    <property type="entry name" value="trans_reg_C"/>
    <property type="match status" value="1"/>
</dbReference>
<dbReference type="eggNOG" id="COG0745">
    <property type="taxonomic scope" value="Bacteria"/>
</dbReference>
<feature type="domain" description="OmpR/PhoB-type" evidence="10">
    <location>
        <begin position="122"/>
        <end position="225"/>
    </location>
</feature>
<feature type="DNA-binding region" description="OmpR/PhoB-type" evidence="9">
    <location>
        <begin position="122"/>
        <end position="225"/>
    </location>
</feature>
<keyword evidence="6" id="KW-0067">ATP-binding</keyword>
<sequence>MDKANGDAPFIPLYGTAVPGAGLGRLAGLPAVGLRLHRGQAAPEPGVYAAEILLGGRRLCGLAHIAPGGGAPSIELLFFHGGEAPCGEAVELRLRQRLRRCQPFDNLPLLSAQLRLDCLSAQSFWGISPGSPRLSMESAGRRAVVGMQAIPLSEKEFGVLYLLYTHPDVPITKEQIYEAVWRAPSNHCLHAVENTVFQIRRRLRPHAGGHDFIRTVAGLGYQFNPG</sequence>
<protein>
    <recommendedName>
        <fullName evidence="1">riboflavin kinase</fullName>
        <ecNumber evidence="1">2.7.1.26</ecNumber>
    </recommendedName>
</protein>
<evidence type="ECO:0000256" key="8">
    <source>
        <dbReference type="ARBA" id="ARBA00047880"/>
    </source>
</evidence>
<dbReference type="InterPro" id="IPR001867">
    <property type="entry name" value="OmpR/PhoB-type_DNA-bd"/>
</dbReference>
<dbReference type="Pfam" id="PF00486">
    <property type="entry name" value="Trans_reg_C"/>
    <property type="match status" value="1"/>
</dbReference>
<keyword evidence="2" id="KW-0285">Flavoprotein</keyword>
<evidence type="ECO:0000259" key="10">
    <source>
        <dbReference type="PROSITE" id="PS51755"/>
    </source>
</evidence>
<dbReference type="InterPro" id="IPR015865">
    <property type="entry name" value="Riboflavin_kinase_bac/euk"/>
</dbReference>
<dbReference type="eggNOG" id="COG0196">
    <property type="taxonomic scope" value="Bacteria"/>
</dbReference>